<feature type="domain" description="AP2/ERF" evidence="7">
    <location>
        <begin position="199"/>
        <end position="256"/>
    </location>
</feature>
<feature type="compositionally biased region" description="Polar residues" evidence="6">
    <location>
        <begin position="377"/>
        <end position="394"/>
    </location>
</feature>
<keyword evidence="4" id="KW-0804">Transcription</keyword>
<dbReference type="InterPro" id="IPR044808">
    <property type="entry name" value="ERF_plant"/>
</dbReference>
<comment type="subcellular location">
    <subcellularLocation>
        <location evidence="1">Nucleus</location>
    </subcellularLocation>
</comment>
<dbReference type="GO" id="GO:0003700">
    <property type="term" value="F:DNA-binding transcription factor activity"/>
    <property type="evidence" value="ECO:0007669"/>
    <property type="project" value="InterPro"/>
</dbReference>
<dbReference type="InterPro" id="IPR016177">
    <property type="entry name" value="DNA-bd_dom_sf"/>
</dbReference>
<feature type="compositionally biased region" description="Low complexity" evidence="6">
    <location>
        <begin position="135"/>
        <end position="144"/>
    </location>
</feature>
<dbReference type="InterPro" id="IPR001471">
    <property type="entry name" value="AP2/ERF_dom"/>
</dbReference>
<keyword evidence="9" id="KW-1185">Reference proteome</keyword>
<reference evidence="8" key="1">
    <citation type="submission" date="2024-03" db="EMBL/GenBank/DDBJ databases">
        <title>WGS assembly of Saponaria officinalis var. Norfolk2.</title>
        <authorList>
            <person name="Jenkins J."/>
            <person name="Shu S."/>
            <person name="Grimwood J."/>
            <person name="Barry K."/>
            <person name="Goodstein D."/>
            <person name="Schmutz J."/>
            <person name="Leebens-Mack J."/>
            <person name="Osbourn A."/>
        </authorList>
    </citation>
    <scope>NUCLEOTIDE SEQUENCE [LARGE SCALE GENOMIC DNA]</scope>
    <source>
        <strain evidence="8">JIC</strain>
    </source>
</reference>
<feature type="compositionally biased region" description="Low complexity" evidence="6">
    <location>
        <begin position="159"/>
        <end position="191"/>
    </location>
</feature>
<dbReference type="AlphaFoldDB" id="A0AAW1M868"/>
<keyword evidence="3" id="KW-0238">DNA-binding</keyword>
<evidence type="ECO:0000259" key="7">
    <source>
        <dbReference type="PROSITE" id="PS51032"/>
    </source>
</evidence>
<evidence type="ECO:0000256" key="3">
    <source>
        <dbReference type="ARBA" id="ARBA00023125"/>
    </source>
</evidence>
<dbReference type="GO" id="GO:0005634">
    <property type="term" value="C:nucleus"/>
    <property type="evidence" value="ECO:0007669"/>
    <property type="project" value="UniProtKB-SubCell"/>
</dbReference>
<protein>
    <recommendedName>
        <fullName evidence="7">AP2/ERF domain-containing protein</fullName>
    </recommendedName>
</protein>
<feature type="compositionally biased region" description="Polar residues" evidence="6">
    <location>
        <begin position="35"/>
        <end position="47"/>
    </location>
</feature>
<organism evidence="8 9">
    <name type="scientific">Saponaria officinalis</name>
    <name type="common">Common soapwort</name>
    <name type="synonym">Lychnis saponaria</name>
    <dbReference type="NCBI Taxonomy" id="3572"/>
    <lineage>
        <taxon>Eukaryota</taxon>
        <taxon>Viridiplantae</taxon>
        <taxon>Streptophyta</taxon>
        <taxon>Embryophyta</taxon>
        <taxon>Tracheophyta</taxon>
        <taxon>Spermatophyta</taxon>
        <taxon>Magnoliopsida</taxon>
        <taxon>eudicotyledons</taxon>
        <taxon>Gunneridae</taxon>
        <taxon>Pentapetalae</taxon>
        <taxon>Caryophyllales</taxon>
        <taxon>Caryophyllaceae</taxon>
        <taxon>Caryophylleae</taxon>
        <taxon>Saponaria</taxon>
    </lineage>
</organism>
<dbReference type="PROSITE" id="PS51032">
    <property type="entry name" value="AP2_ERF"/>
    <property type="match status" value="1"/>
</dbReference>
<dbReference type="PANTHER" id="PTHR31190">
    <property type="entry name" value="DNA-BINDING DOMAIN"/>
    <property type="match status" value="1"/>
</dbReference>
<feature type="region of interest" description="Disordered" evidence="6">
    <location>
        <begin position="133"/>
        <end position="204"/>
    </location>
</feature>
<feature type="region of interest" description="Disordered" evidence="6">
    <location>
        <begin position="369"/>
        <end position="403"/>
    </location>
</feature>
<evidence type="ECO:0000256" key="2">
    <source>
        <dbReference type="ARBA" id="ARBA00023015"/>
    </source>
</evidence>
<dbReference type="Pfam" id="PF00847">
    <property type="entry name" value="AP2"/>
    <property type="match status" value="1"/>
</dbReference>
<accession>A0AAW1M868</accession>
<dbReference type="GO" id="GO:0003677">
    <property type="term" value="F:DNA binding"/>
    <property type="evidence" value="ECO:0007669"/>
    <property type="project" value="UniProtKB-KW"/>
</dbReference>
<evidence type="ECO:0000256" key="6">
    <source>
        <dbReference type="SAM" id="MobiDB-lite"/>
    </source>
</evidence>
<evidence type="ECO:0000256" key="1">
    <source>
        <dbReference type="ARBA" id="ARBA00004123"/>
    </source>
</evidence>
<proteinExistence type="predicted"/>
<dbReference type="SUPFAM" id="SSF54171">
    <property type="entry name" value="DNA-binding domain"/>
    <property type="match status" value="1"/>
</dbReference>
<gene>
    <name evidence="8" type="ORF">RND81_03G062500</name>
</gene>
<feature type="compositionally biased region" description="Gly residues" evidence="6">
    <location>
        <begin position="21"/>
        <end position="31"/>
    </location>
</feature>
<dbReference type="PRINTS" id="PR00367">
    <property type="entry name" value="ETHRSPELEMNT"/>
</dbReference>
<evidence type="ECO:0000313" key="9">
    <source>
        <dbReference type="Proteomes" id="UP001443914"/>
    </source>
</evidence>
<feature type="region of interest" description="Disordered" evidence="6">
    <location>
        <begin position="1"/>
        <end position="47"/>
    </location>
</feature>
<dbReference type="Gene3D" id="3.30.730.10">
    <property type="entry name" value="AP2/ERF domain"/>
    <property type="match status" value="1"/>
</dbReference>
<keyword evidence="2" id="KW-0805">Transcription regulation</keyword>
<dbReference type="GO" id="GO:0009873">
    <property type="term" value="P:ethylene-activated signaling pathway"/>
    <property type="evidence" value="ECO:0007669"/>
    <property type="project" value="InterPro"/>
</dbReference>
<dbReference type="SMART" id="SM00380">
    <property type="entry name" value="AP2"/>
    <property type="match status" value="1"/>
</dbReference>
<evidence type="ECO:0000256" key="4">
    <source>
        <dbReference type="ARBA" id="ARBA00023163"/>
    </source>
</evidence>
<dbReference type="Proteomes" id="UP001443914">
    <property type="component" value="Unassembled WGS sequence"/>
</dbReference>
<dbReference type="CDD" id="cd00018">
    <property type="entry name" value="AP2"/>
    <property type="match status" value="1"/>
</dbReference>
<comment type="caution">
    <text evidence="8">The sequence shown here is derived from an EMBL/GenBank/DDBJ whole genome shotgun (WGS) entry which is preliminary data.</text>
</comment>
<keyword evidence="5" id="KW-0539">Nucleus</keyword>
<dbReference type="EMBL" id="JBDFQZ010000003">
    <property type="protein sequence ID" value="KAK9740817.1"/>
    <property type="molecule type" value="Genomic_DNA"/>
</dbReference>
<dbReference type="FunFam" id="3.30.730.10:FF:000001">
    <property type="entry name" value="Ethylene-responsive transcription factor 2"/>
    <property type="match status" value="1"/>
</dbReference>
<evidence type="ECO:0000256" key="5">
    <source>
        <dbReference type="ARBA" id="ARBA00023242"/>
    </source>
</evidence>
<dbReference type="PANTHER" id="PTHR31190:SF421">
    <property type="entry name" value="ETHYLENE-RESPONSIVE TRANSCRIPTION FACTOR ERF110"/>
    <property type="match status" value="1"/>
</dbReference>
<name>A0AAW1M868_SAPOF</name>
<dbReference type="InterPro" id="IPR036955">
    <property type="entry name" value="AP2/ERF_dom_sf"/>
</dbReference>
<sequence>MCCTKVANPRDYTGFPPTEPGDGGEGGGGGDSGERASSTVTSTSVPHNWETSAMVMALTDVVSGRGGYGGGWGDPYGGLYGYPTTTTTWVGQKRGRYDDGGGDGDGDGQLLADMQQMTYGNYASIGGSFDGATNVGGESSSSVRGVKEENIQSPIQVQSSTIISSGATSMSSTSSAHTPPTTTTSTTSTSEETGERKRRYRGVRQRPWGKWAAEIRDPHKAARVWLGTFDTAEAAARAYDEAALRFRGNRAKLNFPEFVQSVGHTRQSSTTIETTTVATPPTTFFPMVSPALRIPQSINFHKPPPLQQQQVNPDIMRDYLEYSRLLQASGDFNFPALEQSLYSSNSISSPSLFSSSSIQYQQPFSSEQLGVFRPFDSQDQPSNSTSSGNTWSQTSHHRPPSSS</sequence>
<evidence type="ECO:0000313" key="8">
    <source>
        <dbReference type="EMBL" id="KAK9740817.1"/>
    </source>
</evidence>